<dbReference type="InterPro" id="IPR039421">
    <property type="entry name" value="Type_1_exporter"/>
</dbReference>
<dbReference type="GO" id="GO:0016887">
    <property type="term" value="F:ATP hydrolysis activity"/>
    <property type="evidence" value="ECO:0007669"/>
    <property type="project" value="InterPro"/>
</dbReference>
<reference evidence="10 11" key="1">
    <citation type="submission" date="2019-03" db="EMBL/GenBank/DDBJ databases">
        <title>Genomic Encyclopedia of Type Strains, Phase IV (KMG-IV): sequencing the most valuable type-strain genomes for metagenomic binning, comparative biology and taxonomic classification.</title>
        <authorList>
            <person name="Goeker M."/>
        </authorList>
    </citation>
    <scope>NUCLEOTIDE SEQUENCE [LARGE SCALE GENOMIC DNA]</scope>
    <source>
        <strain evidence="10 11">DSM 24984</strain>
    </source>
</reference>
<feature type="transmembrane region" description="Helical" evidence="7">
    <location>
        <begin position="54"/>
        <end position="72"/>
    </location>
</feature>
<dbReference type="SUPFAM" id="SSF90123">
    <property type="entry name" value="ABC transporter transmembrane region"/>
    <property type="match status" value="1"/>
</dbReference>
<evidence type="ECO:0000256" key="4">
    <source>
        <dbReference type="ARBA" id="ARBA00022840"/>
    </source>
</evidence>
<evidence type="ECO:0000256" key="7">
    <source>
        <dbReference type="SAM" id="Phobius"/>
    </source>
</evidence>
<name>A0A4R1K8L5_9BACT</name>
<dbReference type="FunFam" id="3.40.50.300:FF:000218">
    <property type="entry name" value="Multidrug ABC transporter ATP-binding protein"/>
    <property type="match status" value="1"/>
</dbReference>
<keyword evidence="5 7" id="KW-1133">Transmembrane helix</keyword>
<dbReference type="Pfam" id="PF00005">
    <property type="entry name" value="ABC_tran"/>
    <property type="match status" value="1"/>
</dbReference>
<comment type="caution">
    <text evidence="10">The sequence shown here is derived from an EMBL/GenBank/DDBJ whole genome shotgun (WGS) entry which is preliminary data.</text>
</comment>
<evidence type="ECO:0000256" key="5">
    <source>
        <dbReference type="ARBA" id="ARBA00022989"/>
    </source>
</evidence>
<dbReference type="Gene3D" id="3.40.50.300">
    <property type="entry name" value="P-loop containing nucleotide triphosphate hydrolases"/>
    <property type="match status" value="1"/>
</dbReference>
<organism evidence="10 11">
    <name type="scientific">Seleniivibrio woodruffii</name>
    <dbReference type="NCBI Taxonomy" id="1078050"/>
    <lineage>
        <taxon>Bacteria</taxon>
        <taxon>Pseudomonadati</taxon>
        <taxon>Deferribacterota</taxon>
        <taxon>Deferribacteres</taxon>
        <taxon>Deferribacterales</taxon>
        <taxon>Geovibrionaceae</taxon>
        <taxon>Seleniivibrio</taxon>
    </lineage>
</organism>
<dbReference type="Proteomes" id="UP000294614">
    <property type="component" value="Unassembled WGS sequence"/>
</dbReference>
<dbReference type="SMART" id="SM00382">
    <property type="entry name" value="AAA"/>
    <property type="match status" value="1"/>
</dbReference>
<keyword evidence="11" id="KW-1185">Reference proteome</keyword>
<dbReference type="InterPro" id="IPR003439">
    <property type="entry name" value="ABC_transporter-like_ATP-bd"/>
</dbReference>
<dbReference type="PANTHER" id="PTHR43394">
    <property type="entry name" value="ATP-DEPENDENT PERMEASE MDL1, MITOCHONDRIAL"/>
    <property type="match status" value="1"/>
</dbReference>
<dbReference type="InterPro" id="IPR017871">
    <property type="entry name" value="ABC_transporter-like_CS"/>
</dbReference>
<feature type="domain" description="ABC transmembrane type-1" evidence="9">
    <location>
        <begin position="19"/>
        <end position="300"/>
    </location>
</feature>
<feature type="domain" description="ABC transporter" evidence="8">
    <location>
        <begin position="334"/>
        <end position="569"/>
    </location>
</feature>
<dbReference type="InterPro" id="IPR003593">
    <property type="entry name" value="AAA+_ATPase"/>
</dbReference>
<keyword evidence="2 7" id="KW-0812">Transmembrane</keyword>
<evidence type="ECO:0000256" key="1">
    <source>
        <dbReference type="ARBA" id="ARBA00004651"/>
    </source>
</evidence>
<dbReference type="RefSeq" id="WP_132874378.1">
    <property type="nucleotide sequence ID" value="NZ_JAJUHT010000021.1"/>
</dbReference>
<gene>
    <name evidence="10" type="ORF">C8D98_2403</name>
</gene>
<dbReference type="GO" id="GO:0015421">
    <property type="term" value="F:ABC-type oligopeptide transporter activity"/>
    <property type="evidence" value="ECO:0007669"/>
    <property type="project" value="TreeGrafter"/>
</dbReference>
<dbReference type="InterPro" id="IPR011527">
    <property type="entry name" value="ABC1_TM_dom"/>
</dbReference>
<keyword evidence="3" id="KW-0547">Nucleotide-binding</keyword>
<dbReference type="PROSITE" id="PS00211">
    <property type="entry name" value="ABC_TRANSPORTER_1"/>
    <property type="match status" value="1"/>
</dbReference>
<evidence type="ECO:0000259" key="8">
    <source>
        <dbReference type="PROSITE" id="PS50893"/>
    </source>
</evidence>
<dbReference type="CDD" id="cd18552">
    <property type="entry name" value="ABC_6TM_MsbA_like"/>
    <property type="match status" value="1"/>
</dbReference>
<dbReference type="InterPro" id="IPR036640">
    <property type="entry name" value="ABC1_TM_sf"/>
</dbReference>
<dbReference type="Pfam" id="PF00664">
    <property type="entry name" value="ABC_membrane"/>
    <property type="match status" value="1"/>
</dbReference>
<dbReference type="AlphaFoldDB" id="A0A4R1K8L5"/>
<dbReference type="OrthoDB" id="9806127at2"/>
<dbReference type="PROSITE" id="PS50893">
    <property type="entry name" value="ABC_TRANSPORTER_2"/>
    <property type="match status" value="1"/>
</dbReference>
<dbReference type="PANTHER" id="PTHR43394:SF1">
    <property type="entry name" value="ATP-BINDING CASSETTE SUB-FAMILY B MEMBER 10, MITOCHONDRIAL"/>
    <property type="match status" value="1"/>
</dbReference>
<sequence>MSRLKRIYQYFKPNRNKIIFALIASAIVSATDGATAYIVKHVLDDIFIGKNENMLRLIPMIILVIYTIRLGARYVQVHQMQYAAQMAIKKLREELYAKMIYLPMRYYDSNETGTMMARIISDANNMQNAIPASVKIFRDSLSVFFLIGVVLYQDFKLGSTIFIALPFMLILIKKSGKMIKKYSRKEQEQVGIVSSALQESFTGVKVVKAFASEDREIEKFTRLNDREVHFKLKKLAVSALSSPLMETIAGFAIAGIIFYGGYEVIKGNTTPGTFFSFVTAFGLMFEPFKKIISDNTTVQTALASADRIFELMDEQNEMLDNDGTLICKAEGKEIRFEDVTFKYQTGEDIVLNGVNLDVKPGMTVALVGSSGAGKSTIAALIPRFYDVTGGRITIGGTDIREFSLNSLRTNIGIVSQEPFLFNESVKNNIAYGVQDADMEKIKKAADSAYATGFINELTEGFDTVIGERGDRLSGGQKQRLTIARALLLNPPILILDEATSALDTESERIVQQALSNLMKGRTSFVIAHRLSTIVNADMIVVLDKGRVMATGRHSELIETCDIYSNLCRLQFGTERD</sequence>
<evidence type="ECO:0000313" key="10">
    <source>
        <dbReference type="EMBL" id="TCK59469.1"/>
    </source>
</evidence>
<dbReference type="GO" id="GO:0005886">
    <property type="term" value="C:plasma membrane"/>
    <property type="evidence" value="ECO:0007669"/>
    <property type="project" value="UniProtKB-SubCell"/>
</dbReference>
<keyword evidence="4" id="KW-0067">ATP-binding</keyword>
<evidence type="ECO:0000256" key="3">
    <source>
        <dbReference type="ARBA" id="ARBA00022741"/>
    </source>
</evidence>
<accession>A0A4R1K8L5</accession>
<dbReference type="GO" id="GO:0005524">
    <property type="term" value="F:ATP binding"/>
    <property type="evidence" value="ECO:0007669"/>
    <property type="project" value="UniProtKB-KW"/>
</dbReference>
<dbReference type="Gene3D" id="1.20.1560.10">
    <property type="entry name" value="ABC transporter type 1, transmembrane domain"/>
    <property type="match status" value="1"/>
</dbReference>
<proteinExistence type="predicted"/>
<dbReference type="EMBL" id="SMGG01000006">
    <property type="protein sequence ID" value="TCK59469.1"/>
    <property type="molecule type" value="Genomic_DNA"/>
</dbReference>
<dbReference type="SUPFAM" id="SSF52540">
    <property type="entry name" value="P-loop containing nucleoside triphosphate hydrolases"/>
    <property type="match status" value="1"/>
</dbReference>
<evidence type="ECO:0000313" key="11">
    <source>
        <dbReference type="Proteomes" id="UP000294614"/>
    </source>
</evidence>
<keyword evidence="6 7" id="KW-0472">Membrane</keyword>
<dbReference type="PROSITE" id="PS50929">
    <property type="entry name" value="ABC_TM1F"/>
    <property type="match status" value="1"/>
</dbReference>
<comment type="subcellular location">
    <subcellularLocation>
        <location evidence="1">Cell membrane</location>
        <topology evidence="1">Multi-pass membrane protein</topology>
    </subcellularLocation>
</comment>
<evidence type="ECO:0000259" key="9">
    <source>
        <dbReference type="PROSITE" id="PS50929"/>
    </source>
</evidence>
<evidence type="ECO:0000256" key="2">
    <source>
        <dbReference type="ARBA" id="ARBA00022692"/>
    </source>
</evidence>
<protein>
    <submittedName>
        <fullName evidence="10">ABC-type multidrug transport system fused ATPase/permease subunit</fullName>
    </submittedName>
</protein>
<evidence type="ECO:0000256" key="6">
    <source>
        <dbReference type="ARBA" id="ARBA00023136"/>
    </source>
</evidence>
<dbReference type="InterPro" id="IPR027417">
    <property type="entry name" value="P-loop_NTPase"/>
</dbReference>